<reference evidence="1" key="1">
    <citation type="journal article" date="2021" name="Proc. Natl. Acad. Sci. U.S.A.">
        <title>A Catalog of Tens of Thousands of Viruses from Human Metagenomes Reveals Hidden Associations with Chronic Diseases.</title>
        <authorList>
            <person name="Tisza M.J."/>
            <person name="Buck C.B."/>
        </authorList>
    </citation>
    <scope>NUCLEOTIDE SEQUENCE</scope>
    <source>
        <strain evidence="1">Ct0Wl9</strain>
    </source>
</reference>
<organism evidence="1">
    <name type="scientific">Siphoviridae sp. ct0Wl9</name>
    <dbReference type="NCBI Taxonomy" id="2827763"/>
    <lineage>
        <taxon>Viruses</taxon>
        <taxon>Duplodnaviria</taxon>
        <taxon>Heunggongvirae</taxon>
        <taxon>Uroviricota</taxon>
        <taxon>Caudoviricetes</taxon>
    </lineage>
</organism>
<proteinExistence type="predicted"/>
<protein>
    <submittedName>
        <fullName evidence="1">Uncharacterized protein</fullName>
    </submittedName>
</protein>
<accession>A0A8S5TAC4</accession>
<dbReference type="EMBL" id="BK032775">
    <property type="protein sequence ID" value="DAF59698.1"/>
    <property type="molecule type" value="Genomic_DNA"/>
</dbReference>
<name>A0A8S5TAC4_9CAUD</name>
<sequence>MALTRPTLLSVPAFDATQQQTFTFSVASGSSQITANLLIIRNNDTNDIVYQEKQETFRYEHIVNGDKLTNGVYYNAVISVFDSNGNESPVSTPIQFWCYSSPILTITNFPSNNVINNSSFAFQFTYTQTQNEPLNSYIFNLYNSSQVQISTSGIQYTDNGSPPFNDQYVFTGFENNTVYFVQLSGVTVEGTVLTGELQQFTVQYKQPDLFALVQLTNNCDEGYITVTSNIVLIEGESNPSPPTYINGQEVDLTKSDSYVQWNQGFNIVGNMLSRIWFRNPNVYSTIAQFSNINGQIITLKYMQGYENINSTELQSYMELYVRSIQGIEYYIFSNYVPILSSNEQYVVYLNRVNDTYSLQLLTNSN</sequence>
<evidence type="ECO:0000313" key="1">
    <source>
        <dbReference type="EMBL" id="DAF59698.1"/>
    </source>
</evidence>